<dbReference type="AlphaFoldDB" id="T1KHR8"/>
<feature type="compositionally biased region" description="Polar residues" evidence="1">
    <location>
        <begin position="762"/>
        <end position="774"/>
    </location>
</feature>
<dbReference type="KEGG" id="tut:107364292"/>
<dbReference type="OrthoDB" id="20900at2759"/>
<dbReference type="Proteomes" id="UP000015104">
    <property type="component" value="Unassembled WGS sequence"/>
</dbReference>
<protein>
    <recommendedName>
        <fullName evidence="4">Pre-rRNA-processing protein RIX1 N-terminal domain-containing protein</fullName>
    </recommendedName>
</protein>
<dbReference type="HOGENOM" id="CLU_357288_0_0_1"/>
<accession>T1KHR8</accession>
<evidence type="ECO:0000256" key="1">
    <source>
        <dbReference type="SAM" id="MobiDB-lite"/>
    </source>
</evidence>
<dbReference type="OMA" id="RVISLWC"/>
<reference evidence="3" key="1">
    <citation type="submission" date="2011-08" db="EMBL/GenBank/DDBJ databases">
        <authorList>
            <person name="Rombauts S."/>
        </authorList>
    </citation>
    <scope>NUCLEOTIDE SEQUENCE</scope>
    <source>
        <strain evidence="3">London</strain>
    </source>
</reference>
<gene>
    <name evidence="2" type="primary">107364292</name>
</gene>
<organism evidence="2 3">
    <name type="scientific">Tetranychus urticae</name>
    <name type="common">Two-spotted spider mite</name>
    <dbReference type="NCBI Taxonomy" id="32264"/>
    <lineage>
        <taxon>Eukaryota</taxon>
        <taxon>Metazoa</taxon>
        <taxon>Ecdysozoa</taxon>
        <taxon>Arthropoda</taxon>
        <taxon>Chelicerata</taxon>
        <taxon>Arachnida</taxon>
        <taxon>Acari</taxon>
        <taxon>Acariformes</taxon>
        <taxon>Trombidiformes</taxon>
        <taxon>Prostigmata</taxon>
        <taxon>Eleutherengona</taxon>
        <taxon>Raphignathae</taxon>
        <taxon>Tetranychoidea</taxon>
        <taxon>Tetranychidae</taxon>
        <taxon>Tetranychus</taxon>
    </lineage>
</organism>
<reference evidence="2" key="2">
    <citation type="submission" date="2015-06" db="UniProtKB">
        <authorList>
            <consortium name="EnsemblMetazoa"/>
        </authorList>
    </citation>
    <scope>IDENTIFICATION</scope>
</reference>
<evidence type="ECO:0000313" key="3">
    <source>
        <dbReference type="Proteomes" id="UP000015104"/>
    </source>
</evidence>
<dbReference type="PANTHER" id="PTHR34105:SF1">
    <property type="entry name" value="PROLINE-, GLUTAMIC ACID- AND LEUCINE-RICH PROTEIN 1"/>
    <property type="match status" value="1"/>
</dbReference>
<dbReference type="GO" id="GO:0006364">
    <property type="term" value="P:rRNA processing"/>
    <property type="evidence" value="ECO:0007669"/>
    <property type="project" value="TreeGrafter"/>
</dbReference>
<evidence type="ECO:0000313" key="2">
    <source>
        <dbReference type="EnsemblMetazoa" id="tetur11g05370.1"/>
    </source>
</evidence>
<dbReference type="GO" id="GO:0005634">
    <property type="term" value="C:nucleus"/>
    <property type="evidence" value="ECO:0007669"/>
    <property type="project" value="TreeGrafter"/>
</dbReference>
<feature type="compositionally biased region" description="Basic and acidic residues" evidence="1">
    <location>
        <begin position="701"/>
        <end position="710"/>
    </location>
</feature>
<keyword evidence="3" id="KW-1185">Reference proteome</keyword>
<evidence type="ECO:0008006" key="4">
    <source>
        <dbReference type="Google" id="ProtNLM"/>
    </source>
</evidence>
<feature type="compositionally biased region" description="Polar residues" evidence="1">
    <location>
        <begin position="628"/>
        <end position="643"/>
    </location>
</feature>
<dbReference type="EnsemblMetazoa" id="tetur11g05370.1">
    <property type="protein sequence ID" value="tetur11g05370.1"/>
    <property type="gene ID" value="tetur11g05370"/>
</dbReference>
<feature type="region of interest" description="Disordered" evidence="1">
    <location>
        <begin position="729"/>
        <end position="785"/>
    </location>
</feature>
<feature type="compositionally biased region" description="Polar residues" evidence="1">
    <location>
        <begin position="599"/>
        <end position="609"/>
    </location>
</feature>
<dbReference type="PANTHER" id="PTHR34105">
    <property type="entry name" value="PROLINE-, GLUTAMIC ACID- AND LEUCINE-RICH PROTEIN 1"/>
    <property type="match status" value="1"/>
</dbReference>
<feature type="region of interest" description="Disordered" evidence="1">
    <location>
        <begin position="673"/>
        <end position="715"/>
    </location>
</feature>
<proteinExistence type="predicted"/>
<dbReference type="EMBL" id="CAEY01000078">
    <property type="status" value="NOT_ANNOTATED_CDS"/>
    <property type="molecule type" value="Genomic_DNA"/>
</dbReference>
<feature type="compositionally biased region" description="Acidic residues" evidence="1">
    <location>
        <begin position="687"/>
        <end position="700"/>
    </location>
</feature>
<feature type="compositionally biased region" description="Basic and acidic residues" evidence="1">
    <location>
        <begin position="611"/>
        <end position="625"/>
    </location>
</feature>
<name>T1KHR8_TETUR</name>
<sequence length="785" mass="88568">MADFLNQVFNHTTPIEKAIQLIQLNRNFKAIYGQDAKYHDVFQSQINSLLSIPPKRVHGFLLIQEYLMEMPKDLPGDNLKNWATFCVSYIEGSTWKGKDIALQVLDKLLQNGHSDDNTRRKLSLHVVSSTVEYVCRNNLILVKCSPSIVFRFLLTCVTKYSGSCGSKKNLITNFIVKNIYDCSDGYETLVALLANIHYCPTPGQSNLTTKNSWFDHFCAILVNLNLILNKLATWGVGFENLSLTNKKLPQFLGTNEKEGFDGRMKLEQSYKALSDTICKMLQDTASIGLTIPVSSIFQIIYRASSVKLGPLYSMDPCLSLTILVIQLHTLKILEQLISTCKTALLPYSKFFYQSITSILDSALVNTDSSSSAANQSLSLTKMCIFDLKIHCYKVITKWFTVNRPNMFIDKDSAVSLFKHSMIDMKLSEKSIELRNVKKDKNSKTVDNVISIPFIKEKLNSLHLYCLKAMKSFVTNCFINLPSEQLTFFATFIAEEILALYRSSLSSTMLYEKPQTRKELLSLAVVLSLENETIPLSIGLNLLQNALNVDPSSLIQKFCFESLRAFNGIINPIRILRVSESTQKDLLSGVWSSFSTDNNAAVSTGENSQDNENERNLIEDENRIDENIDNMNRNEIPESSNSKENLNEKEQNVNYTTNSNSEPEPNVIMIQEVDDDSSEKEKNHSTETDDCIVYDPDESGDEGSKMSKNDKDDDLEIVDIKPNISIKRDDFEIDDNISSNKKPKIIQEDSQSQSSSRSLTIIEPSSNNDETNGNISDDIIKDFIAD</sequence>
<dbReference type="STRING" id="32264.T1KHR8"/>
<feature type="region of interest" description="Disordered" evidence="1">
    <location>
        <begin position="599"/>
        <end position="648"/>
    </location>
</feature>